<dbReference type="CDD" id="cd13547">
    <property type="entry name" value="PBP2_Fbp_like_2"/>
    <property type="match status" value="1"/>
</dbReference>
<organism evidence="4 5">
    <name type="scientific">Paenochrobactrum gallinarii</name>
    <dbReference type="NCBI Taxonomy" id="643673"/>
    <lineage>
        <taxon>Bacteria</taxon>
        <taxon>Pseudomonadati</taxon>
        <taxon>Pseudomonadota</taxon>
        <taxon>Alphaproteobacteria</taxon>
        <taxon>Hyphomicrobiales</taxon>
        <taxon>Brucellaceae</taxon>
        <taxon>Paenochrobactrum</taxon>
    </lineage>
</organism>
<evidence type="ECO:0000256" key="3">
    <source>
        <dbReference type="SAM" id="SignalP"/>
    </source>
</evidence>
<dbReference type="Proteomes" id="UP000555393">
    <property type="component" value="Unassembled WGS sequence"/>
</dbReference>
<dbReference type="EMBL" id="JACIIU010000015">
    <property type="protein sequence ID" value="MBB6262007.1"/>
    <property type="molecule type" value="Genomic_DNA"/>
</dbReference>
<evidence type="ECO:0000313" key="4">
    <source>
        <dbReference type="EMBL" id="MBB6262007.1"/>
    </source>
</evidence>
<feature type="signal peptide" evidence="3">
    <location>
        <begin position="1"/>
        <end position="19"/>
    </location>
</feature>
<dbReference type="RefSeq" id="WP_184223897.1">
    <property type="nucleotide sequence ID" value="NZ_JACIIU010000015.1"/>
</dbReference>
<protein>
    <submittedName>
        <fullName evidence="4">Iron(III) transport system substrate-binding protein</fullName>
    </submittedName>
</protein>
<evidence type="ECO:0000256" key="1">
    <source>
        <dbReference type="ARBA" id="ARBA00022729"/>
    </source>
</evidence>
<dbReference type="GO" id="GO:0030288">
    <property type="term" value="C:outer membrane-bounded periplasmic space"/>
    <property type="evidence" value="ECO:0007669"/>
    <property type="project" value="TreeGrafter"/>
</dbReference>
<dbReference type="PANTHER" id="PTHR30006">
    <property type="entry name" value="THIAMINE-BINDING PERIPLASMIC PROTEIN-RELATED"/>
    <property type="match status" value="1"/>
</dbReference>
<sequence length="321" mass="34710">MRLITALTTALLISTAANATTLQLYTSQSPEIAQQTVDAFQAQYPDIKVEWMRNGTSQLMNILQAEIEAGAIKPDLLLVADTINLGALKKDDRLLSYPEAPVGNFDKATYDKDMTFFGTKVITTAIAYNTKNAEAVTSWNQLLDEKNTGQIAVPSPLYSGAALNHLHSVKNVDTIGWDFYKGLAKLDIHPEGGNGPALKAVANGMAKYGIIADADVIRAKASGSPIDLIFPTEGVSFITEPVAIMKNTKNADAAKKFVDFVLSKQGQELVIKQGNLSIDKSLPSPEGFPRLEDIKLLPMDSDEAVASDKQTRETFTEIFGG</sequence>
<dbReference type="Gene3D" id="3.40.190.10">
    <property type="entry name" value="Periplasmic binding protein-like II"/>
    <property type="match status" value="2"/>
</dbReference>
<dbReference type="PIRSF" id="PIRSF002825">
    <property type="entry name" value="CfbpA"/>
    <property type="match status" value="1"/>
</dbReference>
<keyword evidence="2" id="KW-0574">Periplasm</keyword>
<dbReference type="AlphaFoldDB" id="A0A841LZS9"/>
<dbReference type="GO" id="GO:0015888">
    <property type="term" value="P:thiamine transport"/>
    <property type="evidence" value="ECO:0007669"/>
    <property type="project" value="TreeGrafter"/>
</dbReference>
<reference evidence="4 5" key="1">
    <citation type="submission" date="2020-08" db="EMBL/GenBank/DDBJ databases">
        <title>Genomic Encyclopedia of Type Strains, Phase IV (KMG-IV): sequencing the most valuable type-strain genomes for metagenomic binning, comparative biology and taxonomic classification.</title>
        <authorList>
            <person name="Goeker M."/>
        </authorList>
    </citation>
    <scope>NUCLEOTIDE SEQUENCE [LARGE SCALE GENOMIC DNA]</scope>
    <source>
        <strain evidence="4 5">DSM 22336</strain>
    </source>
</reference>
<evidence type="ECO:0000256" key="2">
    <source>
        <dbReference type="ARBA" id="ARBA00022764"/>
    </source>
</evidence>
<dbReference type="GO" id="GO:0030976">
    <property type="term" value="F:thiamine pyrophosphate binding"/>
    <property type="evidence" value="ECO:0007669"/>
    <property type="project" value="TreeGrafter"/>
</dbReference>
<dbReference type="InterPro" id="IPR006059">
    <property type="entry name" value="SBP"/>
</dbReference>
<accession>A0A841LZS9</accession>
<keyword evidence="1 3" id="KW-0732">Signal</keyword>
<evidence type="ECO:0000313" key="5">
    <source>
        <dbReference type="Proteomes" id="UP000555393"/>
    </source>
</evidence>
<gene>
    <name evidence="4" type="ORF">FHS77_002575</name>
</gene>
<dbReference type="GO" id="GO:0030975">
    <property type="term" value="F:thiamine binding"/>
    <property type="evidence" value="ECO:0007669"/>
    <property type="project" value="TreeGrafter"/>
</dbReference>
<proteinExistence type="predicted"/>
<dbReference type="InterPro" id="IPR026045">
    <property type="entry name" value="Ferric-bd"/>
</dbReference>
<comment type="caution">
    <text evidence="4">The sequence shown here is derived from an EMBL/GenBank/DDBJ whole genome shotgun (WGS) entry which is preliminary data.</text>
</comment>
<feature type="chain" id="PRO_5032374492" evidence="3">
    <location>
        <begin position="20"/>
        <end position="321"/>
    </location>
</feature>
<dbReference type="Pfam" id="PF01547">
    <property type="entry name" value="SBP_bac_1"/>
    <property type="match status" value="1"/>
</dbReference>
<dbReference type="SUPFAM" id="SSF53850">
    <property type="entry name" value="Periplasmic binding protein-like II"/>
    <property type="match status" value="1"/>
</dbReference>
<name>A0A841LZS9_9HYPH</name>
<dbReference type="PANTHER" id="PTHR30006:SF2">
    <property type="entry name" value="ABC TRANSPORTER SUBSTRATE-BINDING PROTEIN"/>
    <property type="match status" value="1"/>
</dbReference>
<keyword evidence="5" id="KW-1185">Reference proteome</keyword>